<accession>B5L6K7</accession>
<dbReference type="GO" id="GO:0017000">
    <property type="term" value="P:antibiotic biosynthetic process"/>
    <property type="evidence" value="ECO:0007669"/>
    <property type="project" value="InterPro"/>
</dbReference>
<evidence type="ECO:0000256" key="1">
    <source>
        <dbReference type="SAM" id="MobiDB-lite"/>
    </source>
</evidence>
<reference evidence="3" key="1">
    <citation type="journal article" date="2008" name="J. Bacteriol.">
        <title>Cloning and characterization of the tetrocarcin A gene cluster from Micromonospora chalcea NRRL 11289 reveals a highly conserved strategy for tetronate biosynthesis in spirotetronate antibiotics.</title>
        <authorList>
            <person name="Fang J."/>
            <person name="Zhang Y."/>
            <person name="Huang L."/>
            <person name="Jia X."/>
            <person name="Zhang Q."/>
            <person name="Zhang X."/>
            <person name="Tang G."/>
            <person name="Liu W."/>
        </authorList>
    </citation>
    <scope>NUCLEOTIDE SEQUENCE</scope>
    <source>
        <strain evidence="3">KY11091</strain>
    </source>
</reference>
<dbReference type="GO" id="GO:0016853">
    <property type="term" value="F:isomerase activity"/>
    <property type="evidence" value="ECO:0007669"/>
    <property type="project" value="InterPro"/>
</dbReference>
<feature type="region of interest" description="Disordered" evidence="1">
    <location>
        <begin position="1"/>
        <end position="25"/>
    </location>
</feature>
<evidence type="ECO:0000313" key="3">
    <source>
        <dbReference type="EMBL" id="ACB37739.1"/>
    </source>
</evidence>
<feature type="domain" description="Allene oxide cyclase barrel-like" evidence="2">
    <location>
        <begin position="49"/>
        <end position="151"/>
    </location>
</feature>
<dbReference type="AlphaFoldDB" id="B5L6K7"/>
<dbReference type="EMBL" id="EU443633">
    <property type="protein sequence ID" value="ACB37739.1"/>
    <property type="molecule type" value="Genomic_DNA"/>
</dbReference>
<dbReference type="SMR" id="B5L6K7"/>
<protein>
    <recommendedName>
        <fullName evidence="2">Allene oxide cyclase barrel-like domain-containing protein</fullName>
    </recommendedName>
</protein>
<dbReference type="InterPro" id="IPR041013">
    <property type="entry name" value="AOC-like"/>
</dbReference>
<organism evidence="3">
    <name type="scientific">Micromonospora chalcea</name>
    <dbReference type="NCBI Taxonomy" id="1874"/>
    <lineage>
        <taxon>Bacteria</taxon>
        <taxon>Bacillati</taxon>
        <taxon>Actinomycetota</taxon>
        <taxon>Actinomycetes</taxon>
        <taxon>Micromonosporales</taxon>
        <taxon>Micromonosporaceae</taxon>
        <taxon>Micromonospora</taxon>
    </lineage>
</organism>
<evidence type="ECO:0000259" key="2">
    <source>
        <dbReference type="Pfam" id="PF18678"/>
    </source>
</evidence>
<name>B5L6K7_MICCH</name>
<dbReference type="Pfam" id="PF18678">
    <property type="entry name" value="AOC_like"/>
    <property type="match status" value="1"/>
</dbReference>
<sequence length="164" mass="18098">MISSGAARPLSRPRPRCPPGPRRFEESGTEIMYLDKLREVCHTNVHRESRPGVGHHLTFTEELYDVDGNLVSTSEGMAVVYGDPADGSLMQLMTATEKLADGTISWTGTVRQEDPNGTEFVVNSFPAIGVSGRYAGKTGTRTFKFVERPDEHTTICEATIYMED</sequence>
<proteinExistence type="predicted"/>